<name>A0A1Y1YJ66_9PLEO</name>
<evidence type="ECO:0000313" key="2">
    <source>
        <dbReference type="Proteomes" id="UP000193144"/>
    </source>
</evidence>
<sequence length="198" mass="21819">MEIAAHVVQASDMAWQGNGPSSSDIPDVAQPRVKHCISLSLSLSPSKARDSGGSTGFPGPFDDDGIYRRAVPAVKNAHGQCFWPLAAVHCKQARMPFLEMALRPFIRSLLRCSFVFAQYPSCLSWWGLQLNLRASRFPPLVSRLVPLFDRGRHALLPSDSHGGSEASRQLLLPGLHGKPVGVTLRQPQPHHEWRWVAS</sequence>
<proteinExistence type="predicted"/>
<gene>
    <name evidence="1" type="ORF">BCR34DRAFT_157630</name>
</gene>
<accession>A0A1Y1YJ66</accession>
<reference evidence="1 2" key="1">
    <citation type="submission" date="2016-07" db="EMBL/GenBank/DDBJ databases">
        <title>Pervasive Adenine N6-methylation of Active Genes in Fungi.</title>
        <authorList>
            <consortium name="DOE Joint Genome Institute"/>
            <person name="Mondo S.J."/>
            <person name="Dannebaum R.O."/>
            <person name="Kuo R.C."/>
            <person name="Labutti K."/>
            <person name="Haridas S."/>
            <person name="Kuo A."/>
            <person name="Salamov A."/>
            <person name="Ahrendt S.R."/>
            <person name="Lipzen A."/>
            <person name="Sullivan W."/>
            <person name="Andreopoulos W.B."/>
            <person name="Clum A."/>
            <person name="Lindquist E."/>
            <person name="Daum C."/>
            <person name="Ramamoorthy G.K."/>
            <person name="Gryganskyi A."/>
            <person name="Culley D."/>
            <person name="Magnuson J.K."/>
            <person name="James T.Y."/>
            <person name="O'Malley M.A."/>
            <person name="Stajich J.E."/>
            <person name="Spatafora J.W."/>
            <person name="Visel A."/>
            <person name="Grigoriev I.V."/>
        </authorList>
    </citation>
    <scope>NUCLEOTIDE SEQUENCE [LARGE SCALE GENOMIC DNA]</scope>
    <source>
        <strain evidence="1 2">CBS 115471</strain>
    </source>
</reference>
<evidence type="ECO:0000313" key="1">
    <source>
        <dbReference type="EMBL" id="ORX98029.1"/>
    </source>
</evidence>
<comment type="caution">
    <text evidence="1">The sequence shown here is derived from an EMBL/GenBank/DDBJ whole genome shotgun (WGS) entry which is preliminary data.</text>
</comment>
<keyword evidence="2" id="KW-1185">Reference proteome</keyword>
<dbReference type="EMBL" id="MCFA01000223">
    <property type="protein sequence ID" value="ORX98029.1"/>
    <property type="molecule type" value="Genomic_DNA"/>
</dbReference>
<dbReference type="Proteomes" id="UP000193144">
    <property type="component" value="Unassembled WGS sequence"/>
</dbReference>
<organism evidence="1 2">
    <name type="scientific">Clohesyomyces aquaticus</name>
    <dbReference type="NCBI Taxonomy" id="1231657"/>
    <lineage>
        <taxon>Eukaryota</taxon>
        <taxon>Fungi</taxon>
        <taxon>Dikarya</taxon>
        <taxon>Ascomycota</taxon>
        <taxon>Pezizomycotina</taxon>
        <taxon>Dothideomycetes</taxon>
        <taxon>Pleosporomycetidae</taxon>
        <taxon>Pleosporales</taxon>
        <taxon>Lindgomycetaceae</taxon>
        <taxon>Clohesyomyces</taxon>
    </lineage>
</organism>
<dbReference type="AlphaFoldDB" id="A0A1Y1YJ66"/>
<protein>
    <submittedName>
        <fullName evidence="1">Uncharacterized protein</fullName>
    </submittedName>
</protein>